<evidence type="ECO:0000313" key="2">
    <source>
        <dbReference type="Proteomes" id="UP000186601"/>
    </source>
</evidence>
<dbReference type="AlphaFoldDB" id="A0A2R6NKT1"/>
<dbReference type="EMBL" id="MLYV02001124">
    <property type="protein sequence ID" value="PSR72936.1"/>
    <property type="molecule type" value="Genomic_DNA"/>
</dbReference>
<name>A0A2R6NKT1_9APHY</name>
<keyword evidence="2" id="KW-1185">Reference proteome</keyword>
<gene>
    <name evidence="1" type="ORF">PHLCEN_2v11173</name>
</gene>
<accession>A0A2R6NKT1</accession>
<proteinExistence type="predicted"/>
<organism evidence="1 2">
    <name type="scientific">Hermanssonia centrifuga</name>
    <dbReference type="NCBI Taxonomy" id="98765"/>
    <lineage>
        <taxon>Eukaryota</taxon>
        <taxon>Fungi</taxon>
        <taxon>Dikarya</taxon>
        <taxon>Basidiomycota</taxon>
        <taxon>Agaricomycotina</taxon>
        <taxon>Agaricomycetes</taxon>
        <taxon>Polyporales</taxon>
        <taxon>Meruliaceae</taxon>
        <taxon>Hermanssonia</taxon>
    </lineage>
</organism>
<evidence type="ECO:0000313" key="1">
    <source>
        <dbReference type="EMBL" id="PSR72936.1"/>
    </source>
</evidence>
<sequence>MNRTDTLKYLKGLCRGHTPEMTTGRTMELHSNHGMPHQIHVCRIHSSLGGTGNFYAARDKATAPDATLHVLGKGSLRPANSAV</sequence>
<protein>
    <submittedName>
        <fullName evidence="1">Uncharacterized protein</fullName>
    </submittedName>
</protein>
<comment type="caution">
    <text evidence="1">The sequence shown here is derived from an EMBL/GenBank/DDBJ whole genome shotgun (WGS) entry which is preliminary data.</text>
</comment>
<reference evidence="1 2" key="1">
    <citation type="submission" date="2018-02" db="EMBL/GenBank/DDBJ databases">
        <title>Genome sequence of the basidiomycete white-rot fungus Phlebia centrifuga.</title>
        <authorList>
            <person name="Granchi Z."/>
            <person name="Peng M."/>
            <person name="de Vries R.P."/>
            <person name="Hilden K."/>
            <person name="Makela M.R."/>
            <person name="Grigoriev I."/>
            <person name="Riley R."/>
        </authorList>
    </citation>
    <scope>NUCLEOTIDE SEQUENCE [LARGE SCALE GENOMIC DNA]</scope>
    <source>
        <strain evidence="1 2">FBCC195</strain>
    </source>
</reference>
<dbReference type="Proteomes" id="UP000186601">
    <property type="component" value="Unassembled WGS sequence"/>
</dbReference>